<dbReference type="EMBL" id="QHHQ01000002">
    <property type="protein sequence ID" value="RAI01638.1"/>
    <property type="molecule type" value="Genomic_DNA"/>
</dbReference>
<dbReference type="InterPro" id="IPR028081">
    <property type="entry name" value="Leu-bd"/>
</dbReference>
<feature type="chain" id="PRO_5032417411" evidence="4">
    <location>
        <begin position="23"/>
        <end position="401"/>
    </location>
</feature>
<evidence type="ECO:0000313" key="6">
    <source>
        <dbReference type="EMBL" id="RAI01638.1"/>
    </source>
</evidence>
<protein>
    <submittedName>
        <fullName evidence="6">ABC transporter permease</fullName>
    </submittedName>
</protein>
<evidence type="ECO:0000259" key="5">
    <source>
        <dbReference type="Pfam" id="PF13458"/>
    </source>
</evidence>
<dbReference type="InterPro" id="IPR051010">
    <property type="entry name" value="BCAA_transport"/>
</dbReference>
<accession>A0A8B2NTP0</accession>
<keyword evidence="2 4" id="KW-0732">Signal</keyword>
<dbReference type="Proteomes" id="UP000249590">
    <property type="component" value="Unassembled WGS sequence"/>
</dbReference>
<feature type="domain" description="Leucine-binding protein" evidence="5">
    <location>
        <begin position="25"/>
        <end position="362"/>
    </location>
</feature>
<keyword evidence="3" id="KW-0029">Amino-acid transport</keyword>
<evidence type="ECO:0000256" key="3">
    <source>
        <dbReference type="ARBA" id="ARBA00022970"/>
    </source>
</evidence>
<keyword evidence="3" id="KW-0813">Transport</keyword>
<evidence type="ECO:0000256" key="2">
    <source>
        <dbReference type="ARBA" id="ARBA00022729"/>
    </source>
</evidence>
<evidence type="ECO:0000256" key="1">
    <source>
        <dbReference type="ARBA" id="ARBA00010062"/>
    </source>
</evidence>
<dbReference type="Gene3D" id="3.40.50.2300">
    <property type="match status" value="2"/>
</dbReference>
<evidence type="ECO:0000256" key="4">
    <source>
        <dbReference type="SAM" id="SignalP"/>
    </source>
</evidence>
<organism evidence="6 7">
    <name type="scientific">Acuticoccus sediminis</name>
    <dbReference type="NCBI Taxonomy" id="2184697"/>
    <lineage>
        <taxon>Bacteria</taxon>
        <taxon>Pseudomonadati</taxon>
        <taxon>Pseudomonadota</taxon>
        <taxon>Alphaproteobacteria</taxon>
        <taxon>Hyphomicrobiales</taxon>
        <taxon>Amorphaceae</taxon>
        <taxon>Acuticoccus</taxon>
    </lineage>
</organism>
<dbReference type="PANTHER" id="PTHR30483:SF6">
    <property type="entry name" value="PERIPLASMIC BINDING PROTEIN OF ABC TRANSPORTER FOR NATURAL AMINO ACIDS"/>
    <property type="match status" value="1"/>
</dbReference>
<reference evidence="6 7" key="1">
    <citation type="submission" date="2018-05" db="EMBL/GenBank/DDBJ databases">
        <title>Acuticoccus sediminis sp. nov., isolated from deep-sea sediment of Indian Ocean.</title>
        <authorList>
            <person name="Liu X."/>
            <person name="Lai Q."/>
            <person name="Du Y."/>
            <person name="Sun F."/>
            <person name="Zhang X."/>
            <person name="Wang S."/>
            <person name="Shao Z."/>
        </authorList>
    </citation>
    <scope>NUCLEOTIDE SEQUENCE [LARGE SCALE GENOMIC DNA]</scope>
    <source>
        <strain evidence="6 7">PTG4-2</strain>
    </source>
</reference>
<name>A0A8B2NTP0_9HYPH</name>
<gene>
    <name evidence="6" type="ORF">DLJ53_09485</name>
</gene>
<proteinExistence type="inferred from homology"/>
<comment type="similarity">
    <text evidence="1">Belongs to the leucine-binding protein family.</text>
</comment>
<keyword evidence="7" id="KW-1185">Reference proteome</keyword>
<sequence length="401" mass="42683">MIMRPLGLAVMALAFGVAPLAAQEQVKLGVLNDQSSLYSDLTGSGSVTAARFAVEDFGGEVLGKPIEIVTADHQNKPDVGSTIARRWIDQEGVTAIVDVPASSVAFAVQEVTRDAGVPFLISGAASSGLTGEACSPTTVHWTYDTYALAAGAARGVVQDGGKKWFFITQDNQFGHALEADISRFVKEAGGDVVGSVRHPLQTTDFSAYLLQAQAAGPDVVALANAGSDFTNALKQAAEFQLTQEGIRMVGTSVTINDIHSLGPKTAQGVQFAAPFYWDMTDETRAFSERFAEVEGKMPNHIHAGVYGVVKHYLEAVEKAGTTDGLKVVEAMKSMPINDFFTHDGSIRPDGRVLREFYLMSVKTPEQSTGDWDLVNVLSTIAPENAALPLSESKCPLVANKS</sequence>
<dbReference type="PANTHER" id="PTHR30483">
    <property type="entry name" value="LEUCINE-SPECIFIC-BINDING PROTEIN"/>
    <property type="match status" value="1"/>
</dbReference>
<dbReference type="Pfam" id="PF13458">
    <property type="entry name" value="Peripla_BP_6"/>
    <property type="match status" value="1"/>
</dbReference>
<dbReference type="SUPFAM" id="SSF53822">
    <property type="entry name" value="Periplasmic binding protein-like I"/>
    <property type="match status" value="1"/>
</dbReference>
<evidence type="ECO:0000313" key="7">
    <source>
        <dbReference type="Proteomes" id="UP000249590"/>
    </source>
</evidence>
<dbReference type="CDD" id="cd06327">
    <property type="entry name" value="PBP1_SBP-like"/>
    <property type="match status" value="1"/>
</dbReference>
<dbReference type="AlphaFoldDB" id="A0A8B2NTP0"/>
<comment type="caution">
    <text evidence="6">The sequence shown here is derived from an EMBL/GenBank/DDBJ whole genome shotgun (WGS) entry which is preliminary data.</text>
</comment>
<dbReference type="OrthoDB" id="5794591at2"/>
<dbReference type="GO" id="GO:0006865">
    <property type="term" value="P:amino acid transport"/>
    <property type="evidence" value="ECO:0007669"/>
    <property type="project" value="UniProtKB-KW"/>
</dbReference>
<dbReference type="RefSeq" id="WP_111344631.1">
    <property type="nucleotide sequence ID" value="NZ_QHHQ01000002.1"/>
</dbReference>
<dbReference type="InterPro" id="IPR028082">
    <property type="entry name" value="Peripla_BP_I"/>
</dbReference>
<feature type="signal peptide" evidence="4">
    <location>
        <begin position="1"/>
        <end position="22"/>
    </location>
</feature>